<feature type="region of interest" description="Disordered" evidence="11">
    <location>
        <begin position="385"/>
        <end position="413"/>
    </location>
</feature>
<keyword evidence="5" id="KW-0963">Cytoplasm</keyword>
<dbReference type="InterPro" id="IPR042541">
    <property type="entry name" value="BART_sf"/>
</dbReference>
<dbReference type="InterPro" id="IPR038888">
    <property type="entry name" value="CFAP36"/>
</dbReference>
<comment type="subcellular location">
    <subcellularLocation>
        <location evidence="1">Cell projection</location>
        <location evidence="1">Cilium</location>
    </subcellularLocation>
    <subcellularLocation>
        <location evidence="2">Cytoplasm</location>
    </subcellularLocation>
</comment>
<reference evidence="13 14" key="1">
    <citation type="journal article" date="2015" name="Genome Biol. Evol.">
        <title>Comparative Genomics of a Bacterivorous Green Alga Reveals Evolutionary Causalities and Consequences of Phago-Mixotrophic Mode of Nutrition.</title>
        <authorList>
            <person name="Burns J.A."/>
            <person name="Paasch A."/>
            <person name="Narechania A."/>
            <person name="Kim E."/>
        </authorList>
    </citation>
    <scope>NUCLEOTIDE SEQUENCE [LARGE SCALE GENOMIC DNA]</scope>
    <source>
        <strain evidence="13 14">PLY_AMNH</strain>
    </source>
</reference>
<organism evidence="13 14">
    <name type="scientific">Cymbomonas tetramitiformis</name>
    <dbReference type="NCBI Taxonomy" id="36881"/>
    <lineage>
        <taxon>Eukaryota</taxon>
        <taxon>Viridiplantae</taxon>
        <taxon>Chlorophyta</taxon>
        <taxon>Pyramimonadophyceae</taxon>
        <taxon>Pyramimonadales</taxon>
        <taxon>Pyramimonadaceae</taxon>
        <taxon>Cymbomonas</taxon>
    </lineage>
</organism>
<evidence type="ECO:0000256" key="10">
    <source>
        <dbReference type="SAM" id="Coils"/>
    </source>
</evidence>
<evidence type="ECO:0000256" key="2">
    <source>
        <dbReference type="ARBA" id="ARBA00004496"/>
    </source>
</evidence>
<gene>
    <name evidence="13" type="ORF">CYMTET_10938</name>
</gene>
<dbReference type="GO" id="GO:0005930">
    <property type="term" value="C:axoneme"/>
    <property type="evidence" value="ECO:0007669"/>
    <property type="project" value="TreeGrafter"/>
</dbReference>
<dbReference type="PANTHER" id="PTHR21532:SF0">
    <property type="entry name" value="CILIA- AND FLAGELLA-ASSOCIATED PROTEIN 36"/>
    <property type="match status" value="1"/>
</dbReference>
<dbReference type="EMBL" id="LGRX02003913">
    <property type="protein sequence ID" value="KAK3281269.1"/>
    <property type="molecule type" value="Genomic_DNA"/>
</dbReference>
<protein>
    <recommendedName>
        <fullName evidence="4">Cilia- and flagella-associated protein 36</fullName>
    </recommendedName>
    <alternativeName>
        <fullName evidence="9">Coiled-coil domain-containing protein 104</fullName>
    </alternativeName>
</protein>
<dbReference type="AlphaFoldDB" id="A0AAE0LDY7"/>
<evidence type="ECO:0000256" key="4">
    <source>
        <dbReference type="ARBA" id="ARBA00021815"/>
    </source>
</evidence>
<dbReference type="Proteomes" id="UP001190700">
    <property type="component" value="Unassembled WGS sequence"/>
</dbReference>
<keyword evidence="8" id="KW-0966">Cell projection</keyword>
<evidence type="ECO:0000256" key="3">
    <source>
        <dbReference type="ARBA" id="ARBA00007460"/>
    </source>
</evidence>
<feature type="region of interest" description="Disordered" evidence="11">
    <location>
        <begin position="229"/>
        <end position="264"/>
    </location>
</feature>
<dbReference type="GO" id="GO:0097546">
    <property type="term" value="C:ciliary base"/>
    <property type="evidence" value="ECO:0007669"/>
    <property type="project" value="TreeGrafter"/>
</dbReference>
<comment type="caution">
    <text evidence="13">The sequence shown here is derived from an EMBL/GenBank/DDBJ whole genome shotgun (WGS) entry which is preliminary data.</text>
</comment>
<keyword evidence="6 10" id="KW-0175">Coiled coil</keyword>
<accession>A0AAE0LDY7</accession>
<dbReference type="Pfam" id="PF11527">
    <property type="entry name" value="ARL2_Bind_BART"/>
    <property type="match status" value="1"/>
</dbReference>
<dbReference type="Gene3D" id="1.20.1520.10">
    <property type="entry name" value="ADP-ribosylation factor-like 2-binding protein, domain"/>
    <property type="match status" value="1"/>
</dbReference>
<dbReference type="PANTHER" id="PTHR21532">
    <property type="entry name" value="PHOSPHODIESTERASE HL"/>
    <property type="match status" value="1"/>
</dbReference>
<feature type="domain" description="BART" evidence="12">
    <location>
        <begin position="7"/>
        <end position="116"/>
    </location>
</feature>
<dbReference type="InterPro" id="IPR023379">
    <property type="entry name" value="BART_dom"/>
</dbReference>
<feature type="compositionally biased region" description="Basic and acidic residues" evidence="11">
    <location>
        <begin position="331"/>
        <end position="346"/>
    </location>
</feature>
<keyword evidence="7" id="KW-0969">Cilium</keyword>
<feature type="compositionally biased region" description="Pro residues" evidence="11">
    <location>
        <begin position="237"/>
        <end position="261"/>
    </location>
</feature>
<feature type="compositionally biased region" description="Basic and acidic residues" evidence="11">
    <location>
        <begin position="311"/>
        <end position="323"/>
    </location>
</feature>
<evidence type="ECO:0000256" key="6">
    <source>
        <dbReference type="ARBA" id="ARBA00023054"/>
    </source>
</evidence>
<proteinExistence type="inferred from homology"/>
<sequence>MAGDDMEWLHEAIIRFLQGPCYSTPLMGFIDENCAIFDGEEENKLEYTDVHHNFKDVVDSLLSDFLEDLGVTPEKFVEVVAGCVHTELNSFVLTSILTVDDFQQFKAMMVKRNIDLTNEVLEAHAAKAAEPEPEPATTPEEEQVDAELAEVLRLSKEMFELEKARSADPTPAGGDAEIDADMAKVLKESMADQRAMQLDQERAEIEQAIQLSLQLEQEQDRLIQEEKKPELAEAAPVPAPAPAPAPIPAAAPAPTPTPSPAPKAATDIFAKREPLPPVVKKVCNDAGSAAGMTTATAAASAEDRLAVREAAKKAASDQREMLVAKKHKVDKAKEAVPPTKEDAEAQRIKEYMSKQRDALIAKKKAQREKELQTYQSDWDKYKTEQLAKARGDEPAKPTVSPEAAEADAKRAQLRNDLARKLKQELMHKSLSRLDK</sequence>
<evidence type="ECO:0000256" key="7">
    <source>
        <dbReference type="ARBA" id="ARBA00023069"/>
    </source>
</evidence>
<keyword evidence="14" id="KW-1185">Reference proteome</keyword>
<evidence type="ECO:0000313" key="13">
    <source>
        <dbReference type="EMBL" id="KAK3281269.1"/>
    </source>
</evidence>
<comment type="similarity">
    <text evidence="3">Belongs to the CFAP36 family.</text>
</comment>
<evidence type="ECO:0000313" key="14">
    <source>
        <dbReference type="Proteomes" id="UP001190700"/>
    </source>
</evidence>
<feature type="region of interest" description="Disordered" evidence="11">
    <location>
        <begin position="311"/>
        <end position="346"/>
    </location>
</feature>
<feature type="coiled-coil region" evidence="10">
    <location>
        <begin position="198"/>
        <end position="228"/>
    </location>
</feature>
<feature type="compositionally biased region" description="Basic and acidic residues" evidence="11">
    <location>
        <begin position="385"/>
        <end position="395"/>
    </location>
</feature>
<evidence type="ECO:0000256" key="5">
    <source>
        <dbReference type="ARBA" id="ARBA00022490"/>
    </source>
</evidence>
<evidence type="ECO:0000256" key="9">
    <source>
        <dbReference type="ARBA" id="ARBA00031593"/>
    </source>
</evidence>
<evidence type="ECO:0000259" key="12">
    <source>
        <dbReference type="Pfam" id="PF11527"/>
    </source>
</evidence>
<evidence type="ECO:0000256" key="1">
    <source>
        <dbReference type="ARBA" id="ARBA00004138"/>
    </source>
</evidence>
<evidence type="ECO:0000256" key="11">
    <source>
        <dbReference type="SAM" id="MobiDB-lite"/>
    </source>
</evidence>
<evidence type="ECO:0000256" key="8">
    <source>
        <dbReference type="ARBA" id="ARBA00023273"/>
    </source>
</evidence>
<name>A0AAE0LDY7_9CHLO</name>